<evidence type="ECO:0000313" key="2">
    <source>
        <dbReference type="Proteomes" id="UP000499080"/>
    </source>
</evidence>
<reference evidence="1 2" key="1">
    <citation type="journal article" date="2019" name="Sci. Rep.">
        <title>Orb-weaving spider Araneus ventricosus genome elucidates the spidroin gene catalogue.</title>
        <authorList>
            <person name="Kono N."/>
            <person name="Nakamura H."/>
            <person name="Ohtoshi R."/>
            <person name="Moran D.A.P."/>
            <person name="Shinohara A."/>
            <person name="Yoshida Y."/>
            <person name="Fujiwara M."/>
            <person name="Mori M."/>
            <person name="Tomita M."/>
            <person name="Arakawa K."/>
        </authorList>
    </citation>
    <scope>NUCLEOTIDE SEQUENCE [LARGE SCALE GENOMIC DNA]</scope>
</reference>
<proteinExistence type="predicted"/>
<evidence type="ECO:0000313" key="1">
    <source>
        <dbReference type="EMBL" id="GBN21745.1"/>
    </source>
</evidence>
<keyword evidence="2" id="KW-1185">Reference proteome</keyword>
<accession>A0A4Y2M3V7</accession>
<gene>
    <name evidence="1" type="ORF">AVEN_171326_1</name>
</gene>
<dbReference type="AlphaFoldDB" id="A0A4Y2M3V7"/>
<dbReference type="SUPFAM" id="SSF52540">
    <property type="entry name" value="P-loop containing nucleoside triphosphate hydrolases"/>
    <property type="match status" value="1"/>
</dbReference>
<protein>
    <submittedName>
        <fullName evidence="1">Uncharacterized protein</fullName>
    </submittedName>
</protein>
<dbReference type="OrthoDB" id="272985at2759"/>
<comment type="caution">
    <text evidence="1">The sequence shown here is derived from an EMBL/GenBank/DDBJ whole genome shotgun (WGS) entry which is preliminary data.</text>
</comment>
<organism evidence="1 2">
    <name type="scientific">Araneus ventricosus</name>
    <name type="common">Orbweaver spider</name>
    <name type="synonym">Epeira ventricosa</name>
    <dbReference type="NCBI Taxonomy" id="182803"/>
    <lineage>
        <taxon>Eukaryota</taxon>
        <taxon>Metazoa</taxon>
        <taxon>Ecdysozoa</taxon>
        <taxon>Arthropoda</taxon>
        <taxon>Chelicerata</taxon>
        <taxon>Arachnida</taxon>
        <taxon>Araneae</taxon>
        <taxon>Araneomorphae</taxon>
        <taxon>Entelegynae</taxon>
        <taxon>Araneoidea</taxon>
        <taxon>Araneidae</taxon>
        <taxon>Araneus</taxon>
    </lineage>
</organism>
<dbReference type="EMBL" id="BGPR01006772">
    <property type="protein sequence ID" value="GBN21745.1"/>
    <property type="molecule type" value="Genomic_DNA"/>
</dbReference>
<dbReference type="InterPro" id="IPR027417">
    <property type="entry name" value="P-loop_NTPase"/>
</dbReference>
<dbReference type="Proteomes" id="UP000499080">
    <property type="component" value="Unassembled WGS sequence"/>
</dbReference>
<name>A0A4Y2M3V7_ARAVE</name>
<sequence>MEAKSIGFENGETYFIPQIPLIPSDSNLPLKFKRKQFPVRLACSMTISKAQGQTFEKICVMLNNPVFSRVGFSSVKSFDSVTVVAPSEANDHPTPVDFLHRTRMLLAELMFAMCGNANYEPDDDIIPHKSSRKRMKIA</sequence>